<protein>
    <recommendedName>
        <fullName evidence="7">C2H2-type domain-containing protein</fullName>
    </recommendedName>
</protein>
<keyword evidence="2" id="KW-0677">Repeat</keyword>
<dbReference type="PROSITE" id="PS50157">
    <property type="entry name" value="ZINC_FINGER_C2H2_2"/>
    <property type="match status" value="4"/>
</dbReference>
<dbReference type="EnsemblMetazoa" id="AEPI008493-RA">
    <property type="protein sequence ID" value="AEPI008493-PA"/>
    <property type="gene ID" value="AEPI008493"/>
</dbReference>
<reference evidence="9" key="1">
    <citation type="submission" date="2013-03" db="EMBL/GenBank/DDBJ databases">
        <title>The Genome Sequence of Anopheles epiroticus epiroticus2.</title>
        <authorList>
            <consortium name="The Broad Institute Genomics Platform"/>
            <person name="Neafsey D.E."/>
            <person name="Howell P."/>
            <person name="Walker B."/>
            <person name="Young S.K."/>
            <person name="Zeng Q."/>
            <person name="Gargeya S."/>
            <person name="Fitzgerald M."/>
            <person name="Haas B."/>
            <person name="Abouelleil A."/>
            <person name="Allen A.W."/>
            <person name="Alvarado L."/>
            <person name="Arachchi H.M."/>
            <person name="Berlin A.M."/>
            <person name="Chapman S.B."/>
            <person name="Gainer-Dewar J."/>
            <person name="Goldberg J."/>
            <person name="Griggs A."/>
            <person name="Gujja S."/>
            <person name="Hansen M."/>
            <person name="Howarth C."/>
            <person name="Imamovic A."/>
            <person name="Ireland A."/>
            <person name="Larimer J."/>
            <person name="McCowan C."/>
            <person name="Murphy C."/>
            <person name="Pearson M."/>
            <person name="Poon T.W."/>
            <person name="Priest M."/>
            <person name="Roberts A."/>
            <person name="Saif S."/>
            <person name="Shea T."/>
            <person name="Sisk P."/>
            <person name="Sykes S."/>
            <person name="Wortman J."/>
            <person name="Nusbaum C."/>
            <person name="Birren B."/>
        </authorList>
    </citation>
    <scope>NUCLEOTIDE SEQUENCE [LARGE SCALE GENOMIC DNA]</scope>
    <source>
        <strain evidence="9">Epiroticus2</strain>
    </source>
</reference>
<dbReference type="InterPro" id="IPR036236">
    <property type="entry name" value="Znf_C2H2_sf"/>
</dbReference>
<feature type="domain" description="C2H2-type" evidence="7">
    <location>
        <begin position="156"/>
        <end position="186"/>
    </location>
</feature>
<keyword evidence="1" id="KW-0479">Metal-binding</keyword>
<sequence>MTVSINEANGENDGTDDIKPNSKMVCGTMSPNLVQEKLKQHIMRDDLLLLNSEEKTKSRDSFPLDVKRDGSFLESVDQPAFDCGTDILEYAPISNEVILEESSSSFDEGIGLSNTDDSSDDQASAKSESITVSKAFEILPAQGFPRNKSKDKLKSYQCEICQQCGRTFAYKNSYQRHTLIHRDEAQHQCTGCGKQFSKLSHLTFHRKSHGCARKVERATGEGVRASKNLTCDICNSIFERDDTLLAHRNEQHSSEDHVREKGRCRYKCVICSKSFQEEKELRTHFKLHEADDCPFQCGMCGILNLTHA</sequence>
<keyword evidence="4" id="KW-0862">Zinc</keyword>
<dbReference type="VEuPathDB" id="VectorBase:AEPI008493"/>
<dbReference type="Pfam" id="PF13912">
    <property type="entry name" value="zf-C2H2_6"/>
    <property type="match status" value="1"/>
</dbReference>
<feature type="region of interest" description="Disordered" evidence="6">
    <location>
        <begin position="1"/>
        <end position="22"/>
    </location>
</feature>
<dbReference type="PANTHER" id="PTHR24408:SF34">
    <property type="entry name" value="ZINC FINGER PROTEIN 672-RELATED"/>
    <property type="match status" value="1"/>
</dbReference>
<proteinExistence type="predicted"/>
<dbReference type="InterPro" id="IPR013087">
    <property type="entry name" value="Znf_C2H2_type"/>
</dbReference>
<evidence type="ECO:0000313" key="8">
    <source>
        <dbReference type="EnsemblMetazoa" id="AEPI008493-PA"/>
    </source>
</evidence>
<evidence type="ECO:0000256" key="6">
    <source>
        <dbReference type="SAM" id="MobiDB-lite"/>
    </source>
</evidence>
<evidence type="ECO:0000256" key="4">
    <source>
        <dbReference type="ARBA" id="ARBA00022833"/>
    </source>
</evidence>
<dbReference type="GO" id="GO:0043565">
    <property type="term" value="F:sequence-specific DNA binding"/>
    <property type="evidence" value="ECO:0007669"/>
    <property type="project" value="TreeGrafter"/>
</dbReference>
<dbReference type="GO" id="GO:0005634">
    <property type="term" value="C:nucleus"/>
    <property type="evidence" value="ECO:0007669"/>
    <property type="project" value="TreeGrafter"/>
</dbReference>
<reference evidence="8" key="2">
    <citation type="submission" date="2020-05" db="UniProtKB">
        <authorList>
            <consortium name="EnsemblMetazoa"/>
        </authorList>
    </citation>
    <scope>IDENTIFICATION</scope>
    <source>
        <strain evidence="8">Epiroticus2</strain>
    </source>
</reference>
<evidence type="ECO:0000256" key="3">
    <source>
        <dbReference type="ARBA" id="ARBA00022771"/>
    </source>
</evidence>
<evidence type="ECO:0000256" key="1">
    <source>
        <dbReference type="ARBA" id="ARBA00022723"/>
    </source>
</evidence>
<feature type="domain" description="C2H2-type" evidence="7">
    <location>
        <begin position="187"/>
        <end position="214"/>
    </location>
</feature>
<dbReference type="Gene3D" id="3.30.160.60">
    <property type="entry name" value="Classic Zinc Finger"/>
    <property type="match status" value="3"/>
</dbReference>
<dbReference type="GO" id="GO:0000981">
    <property type="term" value="F:DNA-binding transcription factor activity, RNA polymerase II-specific"/>
    <property type="evidence" value="ECO:0007669"/>
    <property type="project" value="TreeGrafter"/>
</dbReference>
<evidence type="ECO:0000313" key="9">
    <source>
        <dbReference type="Proteomes" id="UP000075885"/>
    </source>
</evidence>
<organism evidence="8 9">
    <name type="scientific">Anopheles epiroticus</name>
    <dbReference type="NCBI Taxonomy" id="199890"/>
    <lineage>
        <taxon>Eukaryota</taxon>
        <taxon>Metazoa</taxon>
        <taxon>Ecdysozoa</taxon>
        <taxon>Arthropoda</taxon>
        <taxon>Hexapoda</taxon>
        <taxon>Insecta</taxon>
        <taxon>Pterygota</taxon>
        <taxon>Neoptera</taxon>
        <taxon>Endopterygota</taxon>
        <taxon>Diptera</taxon>
        <taxon>Nematocera</taxon>
        <taxon>Culicoidea</taxon>
        <taxon>Culicidae</taxon>
        <taxon>Anophelinae</taxon>
        <taxon>Anopheles</taxon>
    </lineage>
</organism>
<name>A0A182PNG6_9DIPT</name>
<keyword evidence="3 5" id="KW-0863">Zinc-finger</keyword>
<dbReference type="SUPFAM" id="SSF57667">
    <property type="entry name" value="beta-beta-alpha zinc fingers"/>
    <property type="match status" value="2"/>
</dbReference>
<dbReference type="Pfam" id="PF00096">
    <property type="entry name" value="zf-C2H2"/>
    <property type="match status" value="1"/>
</dbReference>
<evidence type="ECO:0000256" key="2">
    <source>
        <dbReference type="ARBA" id="ARBA00022737"/>
    </source>
</evidence>
<dbReference type="STRING" id="199890.A0A182PNG6"/>
<dbReference type="Proteomes" id="UP000075885">
    <property type="component" value="Unassembled WGS sequence"/>
</dbReference>
<dbReference type="PROSITE" id="PS00028">
    <property type="entry name" value="ZINC_FINGER_C2H2_1"/>
    <property type="match status" value="4"/>
</dbReference>
<feature type="domain" description="C2H2-type" evidence="7">
    <location>
        <begin position="266"/>
        <end position="293"/>
    </location>
</feature>
<dbReference type="GO" id="GO:0008270">
    <property type="term" value="F:zinc ion binding"/>
    <property type="evidence" value="ECO:0007669"/>
    <property type="project" value="UniProtKB-KW"/>
</dbReference>
<evidence type="ECO:0000256" key="5">
    <source>
        <dbReference type="PROSITE-ProRule" id="PRU00042"/>
    </source>
</evidence>
<evidence type="ECO:0000259" key="7">
    <source>
        <dbReference type="PROSITE" id="PS50157"/>
    </source>
</evidence>
<accession>A0A182PNG6</accession>
<dbReference type="AlphaFoldDB" id="A0A182PNG6"/>
<feature type="domain" description="C2H2-type" evidence="7">
    <location>
        <begin position="229"/>
        <end position="257"/>
    </location>
</feature>
<keyword evidence="9" id="KW-1185">Reference proteome</keyword>
<dbReference type="SMART" id="SM00355">
    <property type="entry name" value="ZnF_C2H2"/>
    <property type="match status" value="4"/>
</dbReference>
<dbReference type="PANTHER" id="PTHR24408">
    <property type="entry name" value="ZINC FINGER PROTEIN"/>
    <property type="match status" value="1"/>
</dbReference>